<evidence type="ECO:0000313" key="8">
    <source>
        <dbReference type="EMBL" id="ELR18739.1"/>
    </source>
</evidence>
<evidence type="ECO:0000313" key="9">
    <source>
        <dbReference type="Proteomes" id="UP000011083"/>
    </source>
</evidence>
<dbReference type="Gene3D" id="1.25.10.10">
    <property type="entry name" value="Leucine-rich Repeat Variant"/>
    <property type="match status" value="2"/>
</dbReference>
<dbReference type="RefSeq" id="XP_004340791.1">
    <property type="nucleotide sequence ID" value="XM_004340743.1"/>
</dbReference>
<proteinExistence type="inferred from homology"/>
<comment type="subcellular location">
    <subcellularLocation>
        <location evidence="1">Endomembrane system</location>
    </subcellularLocation>
</comment>
<dbReference type="SMR" id="L8GZR0"/>
<evidence type="ECO:0000256" key="4">
    <source>
        <dbReference type="ARBA" id="ARBA00023136"/>
    </source>
</evidence>
<dbReference type="FunFam" id="1.25.10.10:FF:000032">
    <property type="entry name" value="Vac14 homolog (S. cerevisiae)"/>
    <property type="match status" value="1"/>
</dbReference>
<dbReference type="VEuPathDB" id="AmoebaDB:ACA1_040440"/>
<dbReference type="KEGG" id="acan:ACA1_040440"/>
<keyword evidence="3" id="KW-0677">Repeat</keyword>
<protein>
    <recommendedName>
        <fullName evidence="7">Vacuolar protein 14 C-terminal Fig4-binding domain-containing protein</fullName>
    </recommendedName>
</protein>
<sequence length="712" mass="79828">MSQKLYGSKPVVETPPLSANIVRNLSDKLYEKRKMGALELEQLIRDSKDAKDTEKINTIINFITSQFALSSSGNQRKGGLIALAATAIGLGAETWRYLNKLVPPVLKCFGDQDSRVRYYACEAMYNISKVARGRTLTFFNEIFEGLCRLSADKDLNVKNGAQLLDRLVKDIVTESDAFDIERLGDGPRLELLEYLPEFLDGLFKMLSDNEQDIRTQADNVLAEFLKEIRSAPHVEFGKMVEILIPFATSLDEFTQLTALKWVNEFILCGKEELLPYAADLVGAILPSISHRVQDIQQQASSANTSLLRLISGTQQEFAIGQFLGRITDEFKSGSVPTRLAALGWVLMLYSKTPEKLAPFLDTLYPALLRMLSDSADDVVRVDLEVLAKLSSQSTSATYPYFDKLMHNLVSLFYSDRHLLESRGCLVIRQLSLHINPEKIYRALASILQDQQDPEFACVMIQTLNVILLTSTELYDLRLHLKDLSTPESRELFIILYRSWCNNAVATFSLCLLSQAYEHATHLIAKFADVEVTVNLLMEIDKLVQLLESPVFTSLRLQLLEPEQYGHLYKCLYGLLMLLPQSAAFNTLKNRLSSVSSLSMLQLLPRGVGAVDKGAVQQERIQEEGIDFKELLDHFVEVQRRHQEHRRKAYKEALTGGGSGSERERTSTGTSSLTSSSSQVHTTPARPKNEKKKSIAAVPGLALTQLFRSQPSS</sequence>
<dbReference type="PANTHER" id="PTHR16023:SF0">
    <property type="entry name" value="PROTEIN VAC14 HOMOLOG"/>
    <property type="match status" value="1"/>
</dbReference>
<feature type="compositionally biased region" description="Low complexity" evidence="6">
    <location>
        <begin position="666"/>
        <end position="677"/>
    </location>
</feature>
<evidence type="ECO:0000256" key="6">
    <source>
        <dbReference type="SAM" id="MobiDB-lite"/>
    </source>
</evidence>
<comment type="similarity">
    <text evidence="2">Belongs to the VAC14 family.</text>
</comment>
<dbReference type="GeneID" id="14919570"/>
<dbReference type="PANTHER" id="PTHR16023">
    <property type="entry name" value="TAX1 BINDING PROTEIN-RELATED"/>
    <property type="match status" value="1"/>
</dbReference>
<feature type="domain" description="Vacuolar protein 14 C-terminal Fig4-binding" evidence="7">
    <location>
        <begin position="417"/>
        <end position="594"/>
    </location>
</feature>
<keyword evidence="9" id="KW-1185">Reference proteome</keyword>
<dbReference type="Pfam" id="PF11916">
    <property type="entry name" value="Vac14_Fig4_bd"/>
    <property type="match status" value="1"/>
</dbReference>
<accession>L8GZR0</accession>
<keyword evidence="4" id="KW-0472">Membrane</keyword>
<dbReference type="EMBL" id="KB007946">
    <property type="protein sequence ID" value="ELR18739.1"/>
    <property type="molecule type" value="Genomic_DNA"/>
</dbReference>
<dbReference type="PROSITE" id="PS50077">
    <property type="entry name" value="HEAT_REPEAT"/>
    <property type="match status" value="1"/>
</dbReference>
<dbReference type="STRING" id="1257118.L8GZR0"/>
<evidence type="ECO:0000259" key="7">
    <source>
        <dbReference type="Pfam" id="PF11916"/>
    </source>
</evidence>
<dbReference type="InterPro" id="IPR011989">
    <property type="entry name" value="ARM-like"/>
</dbReference>
<dbReference type="OrthoDB" id="5574975at2759"/>
<gene>
    <name evidence="8" type="ORF">ACA1_040440</name>
</gene>
<dbReference type="GO" id="GO:0006661">
    <property type="term" value="P:phosphatidylinositol biosynthetic process"/>
    <property type="evidence" value="ECO:0007669"/>
    <property type="project" value="InterPro"/>
</dbReference>
<name>L8GZR0_ACACF</name>
<dbReference type="Pfam" id="PF12755">
    <property type="entry name" value="Vac14_Fab1_bd"/>
    <property type="match status" value="1"/>
</dbReference>
<dbReference type="InterPro" id="IPR026825">
    <property type="entry name" value="Vac14"/>
</dbReference>
<dbReference type="InterPro" id="IPR016024">
    <property type="entry name" value="ARM-type_fold"/>
</dbReference>
<feature type="region of interest" description="Disordered" evidence="6">
    <location>
        <begin position="645"/>
        <end position="696"/>
    </location>
</feature>
<dbReference type="GO" id="GO:0070772">
    <property type="term" value="C:PAS complex"/>
    <property type="evidence" value="ECO:0007669"/>
    <property type="project" value="InterPro"/>
</dbReference>
<dbReference type="SUPFAM" id="SSF48371">
    <property type="entry name" value="ARM repeat"/>
    <property type="match status" value="1"/>
</dbReference>
<dbReference type="GO" id="GO:0010008">
    <property type="term" value="C:endosome membrane"/>
    <property type="evidence" value="ECO:0007669"/>
    <property type="project" value="TreeGrafter"/>
</dbReference>
<feature type="repeat" description="HEAT" evidence="5">
    <location>
        <begin position="101"/>
        <end position="137"/>
    </location>
</feature>
<dbReference type="InterPro" id="IPR021841">
    <property type="entry name" value="VAC14_Fig4p-bd"/>
</dbReference>
<organism evidence="8 9">
    <name type="scientific">Acanthamoeba castellanii (strain ATCC 30010 / Neff)</name>
    <dbReference type="NCBI Taxonomy" id="1257118"/>
    <lineage>
        <taxon>Eukaryota</taxon>
        <taxon>Amoebozoa</taxon>
        <taxon>Discosea</taxon>
        <taxon>Longamoebia</taxon>
        <taxon>Centramoebida</taxon>
        <taxon>Acanthamoebidae</taxon>
        <taxon>Acanthamoeba</taxon>
    </lineage>
</organism>
<evidence type="ECO:0000256" key="3">
    <source>
        <dbReference type="ARBA" id="ARBA00022737"/>
    </source>
</evidence>
<evidence type="ECO:0000256" key="2">
    <source>
        <dbReference type="ARBA" id="ARBA00010225"/>
    </source>
</evidence>
<evidence type="ECO:0000256" key="5">
    <source>
        <dbReference type="PROSITE-ProRule" id="PRU00103"/>
    </source>
</evidence>
<dbReference type="AlphaFoldDB" id="L8GZR0"/>
<evidence type="ECO:0000256" key="1">
    <source>
        <dbReference type="ARBA" id="ARBA00004308"/>
    </source>
</evidence>
<dbReference type="InterPro" id="IPR021133">
    <property type="entry name" value="HEAT_type_2"/>
</dbReference>
<reference evidence="8 9" key="1">
    <citation type="journal article" date="2013" name="Genome Biol.">
        <title>Genome of Acanthamoeba castellanii highlights extensive lateral gene transfer and early evolution of tyrosine kinase signaling.</title>
        <authorList>
            <person name="Clarke M."/>
            <person name="Lohan A.J."/>
            <person name="Liu B."/>
            <person name="Lagkouvardos I."/>
            <person name="Roy S."/>
            <person name="Zafar N."/>
            <person name="Bertelli C."/>
            <person name="Schilde C."/>
            <person name="Kianianmomeni A."/>
            <person name="Burglin T.R."/>
            <person name="Frech C."/>
            <person name="Turcotte B."/>
            <person name="Kopec K.O."/>
            <person name="Synnott J.M."/>
            <person name="Choo C."/>
            <person name="Paponov I."/>
            <person name="Finkler A."/>
            <person name="Soon Heng Tan C."/>
            <person name="Hutchins A.P."/>
            <person name="Weinmeier T."/>
            <person name="Rattei T."/>
            <person name="Chu J.S."/>
            <person name="Gimenez G."/>
            <person name="Irimia M."/>
            <person name="Rigden D.J."/>
            <person name="Fitzpatrick D.A."/>
            <person name="Lorenzo-Morales J."/>
            <person name="Bateman A."/>
            <person name="Chiu C.H."/>
            <person name="Tang P."/>
            <person name="Hegemann P."/>
            <person name="Fromm H."/>
            <person name="Raoult D."/>
            <person name="Greub G."/>
            <person name="Miranda-Saavedra D."/>
            <person name="Chen N."/>
            <person name="Nash P."/>
            <person name="Ginger M.L."/>
            <person name="Horn M."/>
            <person name="Schaap P."/>
            <person name="Caler L."/>
            <person name="Loftus B."/>
        </authorList>
    </citation>
    <scope>NUCLEOTIDE SEQUENCE [LARGE SCALE GENOMIC DNA]</scope>
    <source>
        <strain evidence="8 9">Neff</strain>
    </source>
</reference>
<dbReference type="OMA" id="QCYQHVS"/>
<dbReference type="Proteomes" id="UP000011083">
    <property type="component" value="Unassembled WGS sequence"/>
</dbReference>